<reference evidence="1" key="1">
    <citation type="submission" date="2022-08" db="EMBL/GenBank/DDBJ databases">
        <title>Genome Sequence of Fusarium decemcellulare.</title>
        <authorList>
            <person name="Buettner E."/>
        </authorList>
    </citation>
    <scope>NUCLEOTIDE SEQUENCE</scope>
    <source>
        <strain evidence="1">Babe19</strain>
    </source>
</reference>
<name>A0ACC1SDY0_9HYPO</name>
<dbReference type="EMBL" id="JANRMS010000564">
    <property type="protein sequence ID" value="KAJ3537694.1"/>
    <property type="molecule type" value="Genomic_DNA"/>
</dbReference>
<proteinExistence type="predicted"/>
<evidence type="ECO:0000313" key="2">
    <source>
        <dbReference type="Proteomes" id="UP001148629"/>
    </source>
</evidence>
<gene>
    <name evidence="1" type="ORF">NM208_g6206</name>
</gene>
<protein>
    <submittedName>
        <fullName evidence="1">Uncharacterized protein</fullName>
    </submittedName>
</protein>
<dbReference type="Proteomes" id="UP001148629">
    <property type="component" value="Unassembled WGS sequence"/>
</dbReference>
<evidence type="ECO:0000313" key="1">
    <source>
        <dbReference type="EMBL" id="KAJ3537694.1"/>
    </source>
</evidence>
<organism evidence="1 2">
    <name type="scientific">Fusarium decemcellulare</name>
    <dbReference type="NCBI Taxonomy" id="57161"/>
    <lineage>
        <taxon>Eukaryota</taxon>
        <taxon>Fungi</taxon>
        <taxon>Dikarya</taxon>
        <taxon>Ascomycota</taxon>
        <taxon>Pezizomycotina</taxon>
        <taxon>Sordariomycetes</taxon>
        <taxon>Hypocreomycetidae</taxon>
        <taxon>Hypocreales</taxon>
        <taxon>Nectriaceae</taxon>
        <taxon>Fusarium</taxon>
        <taxon>Fusarium decemcellulare species complex</taxon>
    </lineage>
</organism>
<keyword evidence="2" id="KW-1185">Reference proteome</keyword>
<sequence length="671" mass="75132">MPWLPEESRTAKTKTGDNTLSFCQANNETRLHTETQERQKLSTRLGIYGQLECEPYILPQELDKFIEPLSKSLDLHRQLYEYRHANRGLMSKAIKWAARKRGRQTPEDLLKEKLGDQSPTDMIESLANIQGRVSTAIGLLNGGPKPRAHECLVADTSLSLGLDYPTVDVPPVTVEVRHVEAWRSSWSSSDASCIGRGLALLHMRLVIAKLLEQFEGFELARGMTDDDMELVERGALAKPKATKLWWEEDNTQVRDLQVLQAFFIILEVGLWSGHSRKVEIAEGLPPPMITMFRRDGKFKRSAYPEIVIGNDLHSSALGEIWLAWIESESYKRLAFRFLLHDSNCSKVLLVNPIISCAELSLPLPLSEEIWSSHSAEHWKATRISRGNSRTFYMADFLADPEALVILDGSVDQRVTTLALISCSWRLCWEFVQLGSLQRGQKHRWNALVMSSRSQELSSLVDNLRTIASLDPKEAVAVNMRLESVLLHLYMQFEDIQVFAGLEGPEQARSVSPLIREWAQSESARRSVFHAAQILKGASELPRGSLDAIAAIMLYHASLAFVAYGLLAKPAGDNFGASSAAQNSSEEVFLDQQEDFATRRFIQDGSGIPCLQRPIGLGTCSAICETVYLSEPKNILKVVVAILQAHFDDRPRPYLANRLIQLMAGLEGSLAR</sequence>
<accession>A0ACC1SDY0</accession>
<comment type="caution">
    <text evidence="1">The sequence shown here is derived from an EMBL/GenBank/DDBJ whole genome shotgun (WGS) entry which is preliminary data.</text>
</comment>